<feature type="transmembrane region" description="Helical" evidence="1">
    <location>
        <begin position="883"/>
        <end position="901"/>
    </location>
</feature>
<reference evidence="2 3" key="2">
    <citation type="journal article" date="2022" name="Mol. Biol. Evol.">
        <title>Comparative Genomics Reveals Insights into the Divergent Evolution of Astigmatic Mites and Household Pest Adaptations.</title>
        <authorList>
            <person name="Xiong Q."/>
            <person name="Wan A.T."/>
            <person name="Liu X."/>
            <person name="Fung C.S."/>
            <person name="Xiao X."/>
            <person name="Malainual N."/>
            <person name="Hou J."/>
            <person name="Wang L."/>
            <person name="Wang M."/>
            <person name="Yang K.Y."/>
            <person name="Cui Y."/>
            <person name="Leung E.L."/>
            <person name="Nong W."/>
            <person name="Shin S.K."/>
            <person name="Au S.W."/>
            <person name="Jeong K.Y."/>
            <person name="Chew F.T."/>
            <person name="Hui J.H."/>
            <person name="Leung T.F."/>
            <person name="Tungtrongchitr A."/>
            <person name="Zhong N."/>
            <person name="Liu Z."/>
            <person name="Tsui S.K."/>
        </authorList>
    </citation>
    <scope>NUCLEOTIDE SEQUENCE [LARGE SCALE GENOMIC DNA]</scope>
    <source>
        <strain evidence="2">Derp</strain>
    </source>
</reference>
<feature type="transmembrane region" description="Helical" evidence="1">
    <location>
        <begin position="1063"/>
        <end position="1086"/>
    </location>
</feature>
<feature type="transmembrane region" description="Helical" evidence="1">
    <location>
        <begin position="373"/>
        <end position="393"/>
    </location>
</feature>
<sequence>MDRLRLLIENIVVVVILKIADILWKNENENLNISYILESGSFQNLFSKNIVVVVILKIADILWKNENENLNISYILESGLGLVQYYALRIQYSFEEYQQHRIPRTFKRLRKAILIFSNGCWTVIFLVIFVCTEESSLWISTKYLEKIIDCERLDLLIISVIILIIIGEWTLSILFIKILTYRFSIQKVLYKNLSFDDGRLSTNNRRYLMIYYLFIKIAAYGFAGGVIIGIAFTYVMEIYFLTQSYLNNQITVLQLVFSMVIFIQIILHVSILIILALIATFAVGYFLEFFKVRMKQLHSFLKQDESSKHIPKMKYSWNCIQREYVELYDETASINKTLSLALYSLDTISKILSITSCVFYSRQIKMNATNVLALLGMMLVFIYTSALYTRLVYPPKYNHHYCKLLLNRLARNSTTKNRIFKQNNRVTKIIVKSNLFIQIMNNNQFGFHCGQIFFITKFQKIMDRLRMLIENIVVVVILKIADIFWPKENLNTFNILDTGFGLVQYFAIRIQYTWDEYQQHRIPRTFKRLRKYVLMFSNGCWTVIFLLIYICTEESSLWISPKHLEKIIDCERLDLLVISIIILIIICEWTLSIFFIQILTYRLSIQKALYKNLNFDDGRLSTNNRRFLIIYYLFIKIAAYGFAGGVIIGVIFAYMMEIYFLTGSYFDKQITSLQLIFATFIFSPIMIHVFIIIVLLLVATFTIGWFLEFFKVRMKQFYTFLKQDEASKYIPKMKYSWNCIQREYVELYDETASINKTLSLALYSLDTASKILSITSCVFYSRQTKMNATSTLALLGMMLAFIYTSVLYTRLVYPPKYNRLYCKLLLNLLARNSTTKNRIFKQNNRVTKTIVKSNLFIQIMNNNQFGFHCGQIFFITKFQVVELFMMNLPLITFVIAVYKMWSTIRSQLSSITKRQNNINDIMKRGFILIKIFSARLLYSLDDYEHRKISRNYRSLKLTIWITVNAWASLLTYYLVIFCNDNNVLISLKYLELISNAQRLDLLFIAIMIIFIIMELMWFELFYRIFFYQSPLNDFLIVCFQYNEQKLLQKYRKFLIDFYYVSNFVGIIIYSMSILIISLMSSIYTYYLLDIYIDAKINTIQAIVTSIIFIPVFLHTVYILGQIFLSINFLVFLIEFLTKRFKQLADITNVINLSFINRLEYGIIMFNRFRRDYVQLFKETKHFNGTVSFVLLYIEIGSKAWAIIFCLFHSQQIRMNFIIIISGFTLISLFFFIIGFYSRLAKMPSINQFCYRRLAFWIARRSKYRLKPKYYCTYQQNSIRIDMIKLNLYLQTIANNRFGFTCDFPNSESNR</sequence>
<evidence type="ECO:0000256" key="1">
    <source>
        <dbReference type="SAM" id="Phobius"/>
    </source>
</evidence>
<accession>A0ABQ8JBQ3</accession>
<feature type="transmembrane region" description="Helical" evidence="1">
    <location>
        <begin position="575"/>
        <end position="601"/>
    </location>
</feature>
<comment type="caution">
    <text evidence="2">The sequence shown here is derived from an EMBL/GenBank/DDBJ whole genome shotgun (WGS) entry which is preliminary data.</text>
</comment>
<feature type="transmembrane region" description="Helical" evidence="1">
    <location>
        <begin position="999"/>
        <end position="1018"/>
    </location>
</feature>
<feature type="transmembrane region" description="Helical" evidence="1">
    <location>
        <begin position="532"/>
        <end position="550"/>
    </location>
</feature>
<keyword evidence="1" id="KW-1133">Transmembrane helix</keyword>
<feature type="transmembrane region" description="Helical" evidence="1">
    <location>
        <begin position="467"/>
        <end position="486"/>
    </location>
</feature>
<keyword evidence="3" id="KW-1185">Reference proteome</keyword>
<dbReference type="Proteomes" id="UP000887458">
    <property type="component" value="Unassembled WGS sequence"/>
</dbReference>
<feature type="transmembrane region" description="Helical" evidence="1">
    <location>
        <begin position="255"/>
        <end position="287"/>
    </location>
</feature>
<name>A0ABQ8JBQ3_DERPT</name>
<feature type="transmembrane region" description="Helical" evidence="1">
    <location>
        <begin position="1106"/>
        <end position="1133"/>
    </location>
</feature>
<feature type="transmembrane region" description="Helical" evidence="1">
    <location>
        <begin position="629"/>
        <end position="655"/>
    </location>
</feature>
<gene>
    <name evidence="2" type="ORF">DERP_001863</name>
</gene>
<feature type="non-terminal residue" evidence="2">
    <location>
        <position position="1310"/>
    </location>
</feature>
<feature type="transmembrane region" description="Helical" evidence="1">
    <location>
        <begin position="109"/>
        <end position="130"/>
    </location>
</feature>
<feature type="transmembrane region" description="Helical" evidence="1">
    <location>
        <begin position="1215"/>
        <end position="1236"/>
    </location>
</feature>
<feature type="transmembrane region" description="Helical" evidence="1">
    <location>
        <begin position="155"/>
        <end position="176"/>
    </location>
</feature>
<feature type="transmembrane region" description="Helical" evidence="1">
    <location>
        <begin position="492"/>
        <end position="512"/>
    </location>
</feature>
<proteinExistence type="predicted"/>
<evidence type="ECO:0000313" key="2">
    <source>
        <dbReference type="EMBL" id="KAH9420029.1"/>
    </source>
</evidence>
<feature type="transmembrane region" description="Helical" evidence="1">
    <location>
        <begin position="209"/>
        <end position="235"/>
    </location>
</feature>
<feature type="transmembrane region" description="Helical" evidence="1">
    <location>
        <begin position="958"/>
        <end position="978"/>
    </location>
</feature>
<reference evidence="2 3" key="1">
    <citation type="journal article" date="2018" name="J. Allergy Clin. Immunol.">
        <title>High-quality assembly of Dermatophagoides pteronyssinus genome and transcriptome reveals a wide range of novel allergens.</title>
        <authorList>
            <person name="Liu X.Y."/>
            <person name="Yang K.Y."/>
            <person name="Wang M.Q."/>
            <person name="Kwok J.S."/>
            <person name="Zeng X."/>
            <person name="Yang Z."/>
            <person name="Xiao X.J."/>
            <person name="Lau C.P."/>
            <person name="Li Y."/>
            <person name="Huang Z.M."/>
            <person name="Ba J.G."/>
            <person name="Yim A.K."/>
            <person name="Ouyang C.Y."/>
            <person name="Ngai S.M."/>
            <person name="Chan T.F."/>
            <person name="Leung E.L."/>
            <person name="Liu L."/>
            <person name="Liu Z.G."/>
            <person name="Tsui S.K."/>
        </authorList>
    </citation>
    <scope>NUCLEOTIDE SEQUENCE [LARGE SCALE GENOMIC DNA]</scope>
    <source>
        <strain evidence="2">Derp</strain>
    </source>
</reference>
<keyword evidence="1" id="KW-0812">Transmembrane</keyword>
<dbReference type="EMBL" id="NJHN03000054">
    <property type="protein sequence ID" value="KAH9420029.1"/>
    <property type="molecule type" value="Genomic_DNA"/>
</dbReference>
<feature type="transmembrane region" description="Helical" evidence="1">
    <location>
        <begin position="792"/>
        <end position="811"/>
    </location>
</feature>
<organism evidence="2 3">
    <name type="scientific">Dermatophagoides pteronyssinus</name>
    <name type="common">European house dust mite</name>
    <dbReference type="NCBI Taxonomy" id="6956"/>
    <lineage>
        <taxon>Eukaryota</taxon>
        <taxon>Metazoa</taxon>
        <taxon>Ecdysozoa</taxon>
        <taxon>Arthropoda</taxon>
        <taxon>Chelicerata</taxon>
        <taxon>Arachnida</taxon>
        <taxon>Acari</taxon>
        <taxon>Acariformes</taxon>
        <taxon>Sarcoptiformes</taxon>
        <taxon>Astigmata</taxon>
        <taxon>Psoroptidia</taxon>
        <taxon>Analgoidea</taxon>
        <taxon>Pyroglyphidae</taxon>
        <taxon>Dermatophagoidinae</taxon>
        <taxon>Dermatophagoides</taxon>
    </lineage>
</organism>
<evidence type="ECO:0000313" key="3">
    <source>
        <dbReference type="Proteomes" id="UP000887458"/>
    </source>
</evidence>
<protein>
    <submittedName>
        <fullName evidence="2">Uncharacterized protein</fullName>
    </submittedName>
</protein>
<feature type="transmembrane region" description="Helical" evidence="1">
    <location>
        <begin position="1186"/>
        <end position="1209"/>
    </location>
</feature>
<feature type="transmembrane region" description="Helical" evidence="1">
    <location>
        <begin position="675"/>
        <end position="707"/>
    </location>
</feature>
<keyword evidence="1" id="KW-0472">Membrane</keyword>